<dbReference type="InterPro" id="IPR050708">
    <property type="entry name" value="T6SS_VgrG/RHS"/>
</dbReference>
<dbReference type="EMBL" id="FRBT01000005">
    <property type="protein sequence ID" value="SHM36791.1"/>
    <property type="molecule type" value="Genomic_DNA"/>
</dbReference>
<dbReference type="STRING" id="946677.SAMN05444484_105311"/>
<dbReference type="PANTHER" id="PTHR32305:SF15">
    <property type="entry name" value="PROTEIN RHSA-RELATED"/>
    <property type="match status" value="1"/>
</dbReference>
<dbReference type="Gene3D" id="2.180.10.10">
    <property type="entry name" value="RHS repeat-associated core"/>
    <property type="match status" value="1"/>
</dbReference>
<reference evidence="4" key="1">
    <citation type="submission" date="2016-11" db="EMBL/GenBank/DDBJ databases">
        <authorList>
            <person name="Varghese N."/>
            <person name="Submissions S."/>
        </authorList>
    </citation>
    <scope>NUCLEOTIDE SEQUENCE [LARGE SCALE GENOMIC DNA]</scope>
    <source>
        <strain evidence="4">DSM 24724</strain>
    </source>
</reference>
<dbReference type="Pfam" id="PF20041">
    <property type="entry name" value="DUF6443"/>
    <property type="match status" value="1"/>
</dbReference>
<keyword evidence="4" id="KW-1185">Reference proteome</keyword>
<gene>
    <name evidence="3" type="ORF">SAMN05444484_105311</name>
</gene>
<dbReference type="NCBIfam" id="TIGR03696">
    <property type="entry name" value="Rhs_assc_core"/>
    <property type="match status" value="1"/>
</dbReference>
<feature type="chain" id="PRO_5012906957" evidence="1">
    <location>
        <begin position="30"/>
        <end position="1223"/>
    </location>
</feature>
<feature type="signal peptide" evidence="1">
    <location>
        <begin position="1"/>
        <end position="29"/>
    </location>
</feature>
<evidence type="ECO:0000313" key="4">
    <source>
        <dbReference type="Proteomes" id="UP000184028"/>
    </source>
</evidence>
<keyword evidence="1" id="KW-0732">Signal</keyword>
<evidence type="ECO:0000259" key="2">
    <source>
        <dbReference type="Pfam" id="PF20041"/>
    </source>
</evidence>
<dbReference type="PANTHER" id="PTHR32305">
    <property type="match status" value="1"/>
</dbReference>
<dbReference type="InterPro" id="IPR022385">
    <property type="entry name" value="Rhs_assc_core"/>
</dbReference>
<feature type="domain" description="DUF6443" evidence="2">
    <location>
        <begin position="95"/>
        <end position="238"/>
    </location>
</feature>
<dbReference type="AlphaFoldDB" id="A0A1M7I7M5"/>
<protein>
    <submittedName>
        <fullName evidence="3">RHS repeat-associated core domain-containing protein</fullName>
    </submittedName>
</protein>
<name>A0A1M7I7M5_9FLAO</name>
<dbReference type="Proteomes" id="UP000184028">
    <property type="component" value="Unassembled WGS sequence"/>
</dbReference>
<proteinExistence type="predicted"/>
<sequence length="1223" mass="136968">MPVKMNIFIMKKYLSLLILLLIASPHIIAQTATNITKPEAPNTEYNVTGSETLTATQSITLKPDTWIKNGSTFIAKISSDAYINATFSDENYVFTRLYQNPLKKNSEIASNKDVSEKITYYDGLGRPMQSIAIKASPTYKDIVIPIEYDNFGRQDKDYLPYMDSNGANASFRNTADAIARDINYYKSYYPLEINNDKPNPFSQKKLEDSPLNRVFQQASPGSDWALGNGHEIKLDYQTNTNGEVKMYVVSLELQNNIYKPTLALSITNSGNYPEGVLFKNVVKDENNNITEQFKDKQGNLILKKVYGVSIVNGISTNTAHETYYIYDDYGNLTYVLPPKTNNEFTDSILESLSYQYRYDAKNRLAEKKLPGKGWEYIIYDKLDRPVLTQDANLRAENKWLFTKYDNFNRPVYTGEYLNTVETTRVLVQNLADSSVLFENRTTTALTINGSDVNYTNVAFPKDDINLLTINYYDDYLNFNSDDSDMPNPANVVSYGITPISNAKGLITCTKVRVLDNPTWIKTVNYYDVNGRIIYNYSKNNFLEIVSTTKSQFDFVGKLLESTATHQRSGTTITIVDTFTYDHTGRILTQKQKINNQDQEVIASNSYDNLGKLMTKEVGGKINQSRLQTVNYLYNIRGWLKNINDINAIGSDLFAFQINYNDITDNSKKLYNGNISQTFWKTANLDKNLKSYTYTYDGLNRLTFAADNLDRFNENLTYDKNGNILQLFRNGNTIPGTANFGPIDSLIYSYNGNKLTKVKDNVASNTEGFIDGSDILEEYSYDANGNMKTDTNKGIITPVSYNFLNLPNTITLPGGVIKYIYDATGVKQRKVVNGITTDYANGFQYEKNELKFFPHTEGYVSNNGGIYNYIYNYKDHLGNIRLSFGDENNNGSIENSEILQEDNYYPFGLKHSGYNNAISLGKGNATAQKYLYNGKEFQNEDVAGLKLNFYDFGARNYDPAIGRWMNVDPLTEHSPNKTPYHYCSNNPINRIDPTGMCDSPNCSHGAIRRGWDSIGRGLGLWGYSDANNKQNGVQAGPIQEIDPQSPEEQAKYQQDIQNLNSNFGGLIEGMIHFITLTSGGAIGEGKIAAEESLILAEESAAAESVSLISAKSSAPQIGESFGSLSSTINEGKISIGGRSITNGKFDFVVTANGELKVGSGHYNMSGEAQGVQAVGQIKLTNGELTEINNVSGHYQPSAFEARKFPSIFENLGVNVSKTKLRTYE</sequence>
<evidence type="ECO:0000313" key="3">
    <source>
        <dbReference type="EMBL" id="SHM36791.1"/>
    </source>
</evidence>
<evidence type="ECO:0000256" key="1">
    <source>
        <dbReference type="SAM" id="SignalP"/>
    </source>
</evidence>
<organism evidence="3 4">
    <name type="scientific">Flavobacterium chilense</name>
    <dbReference type="NCBI Taxonomy" id="946677"/>
    <lineage>
        <taxon>Bacteria</taxon>
        <taxon>Pseudomonadati</taxon>
        <taxon>Bacteroidota</taxon>
        <taxon>Flavobacteriia</taxon>
        <taxon>Flavobacteriales</taxon>
        <taxon>Flavobacteriaceae</taxon>
        <taxon>Flavobacterium</taxon>
    </lineage>
</organism>
<accession>A0A1M7I7M5</accession>
<dbReference type="OrthoDB" id="2972467at2"/>
<dbReference type="InterPro" id="IPR045619">
    <property type="entry name" value="DUF6443"/>
</dbReference>